<proteinExistence type="predicted"/>
<dbReference type="EMBL" id="MU157892">
    <property type="protein sequence ID" value="KAF9524876.1"/>
    <property type="molecule type" value="Genomic_DNA"/>
</dbReference>
<accession>A0A9P6E8V8</accession>
<comment type="caution">
    <text evidence="6">The sequence shown here is derived from an EMBL/GenBank/DDBJ whole genome shotgun (WGS) entry which is preliminary data.</text>
</comment>
<sequence>MNSETVESMYQQHGLPVPKKIKVPHYGGKPKFVKPAPGDTGDFLPPIFFEDPHKHQPEPGPLGEVHAWGLYSYVDDSEEYDMAGRTDDLNWPAFDGVNAMMRQMKAQMMYNSFAGGFKDPEHQFMKVILDHKRQQLKTMDITTLGKPDVLVRVYIAQEILNKPLFYPSLFAFLGPFEITRESHESGANSEYQRGFSSTPFRTKYSALSWDRFATSIAIPSPIFEMGLSMVQSSSIDKMHIAQVGYDFLPDDKYKLAHLFGKEGDRIGYLYDFGDKWFHNIEIVKIYPVEQSTGEIVILDGNGMCPGENMNGSLQYADFLKEYEKGTVTQKYKKKKEILETPNYKAFGKPPSQFDPFGFDIQAARDRLAEALGTTNSVRSGAKQFSMPIAPGAQNSMEQRDSKWLKKGQKIVTNYDDKNWGYWHETASSSRDKTREAVCASCGKPATKNSDFKKCSGCRQVMYCSPEHQKAHWKAGHKRHCTREFVNEDATSTTMK</sequence>
<dbReference type="SUPFAM" id="SSF144232">
    <property type="entry name" value="HIT/MYND zinc finger-like"/>
    <property type="match status" value="1"/>
</dbReference>
<evidence type="ECO:0000256" key="4">
    <source>
        <dbReference type="PROSITE-ProRule" id="PRU00134"/>
    </source>
</evidence>
<dbReference type="Gene3D" id="6.10.140.2220">
    <property type="match status" value="1"/>
</dbReference>
<dbReference type="Pfam" id="PF01753">
    <property type="entry name" value="zf-MYND"/>
    <property type="match status" value="1"/>
</dbReference>
<dbReference type="Pfam" id="PF07929">
    <property type="entry name" value="PRiA4_ORF3"/>
    <property type="match status" value="1"/>
</dbReference>
<organism evidence="6 7">
    <name type="scientific">Crepidotus variabilis</name>
    <dbReference type="NCBI Taxonomy" id="179855"/>
    <lineage>
        <taxon>Eukaryota</taxon>
        <taxon>Fungi</taxon>
        <taxon>Dikarya</taxon>
        <taxon>Basidiomycota</taxon>
        <taxon>Agaricomycotina</taxon>
        <taxon>Agaricomycetes</taxon>
        <taxon>Agaricomycetidae</taxon>
        <taxon>Agaricales</taxon>
        <taxon>Agaricineae</taxon>
        <taxon>Crepidotaceae</taxon>
        <taxon>Crepidotus</taxon>
    </lineage>
</organism>
<evidence type="ECO:0000313" key="6">
    <source>
        <dbReference type="EMBL" id="KAF9524876.1"/>
    </source>
</evidence>
<keyword evidence="3" id="KW-0862">Zinc</keyword>
<evidence type="ECO:0000256" key="3">
    <source>
        <dbReference type="ARBA" id="ARBA00022833"/>
    </source>
</evidence>
<name>A0A9P6E8V8_9AGAR</name>
<dbReference type="AlphaFoldDB" id="A0A9P6E8V8"/>
<dbReference type="GO" id="GO:0008270">
    <property type="term" value="F:zinc ion binding"/>
    <property type="evidence" value="ECO:0007669"/>
    <property type="project" value="UniProtKB-KW"/>
</dbReference>
<keyword evidence="1" id="KW-0479">Metal-binding</keyword>
<dbReference type="PROSITE" id="PS50865">
    <property type="entry name" value="ZF_MYND_2"/>
    <property type="match status" value="1"/>
</dbReference>
<gene>
    <name evidence="6" type="ORF">CPB83DRAFT_897543</name>
</gene>
<evidence type="ECO:0000256" key="2">
    <source>
        <dbReference type="ARBA" id="ARBA00022771"/>
    </source>
</evidence>
<dbReference type="InterPro" id="IPR002893">
    <property type="entry name" value="Znf_MYND"/>
</dbReference>
<dbReference type="SUPFAM" id="SSF159941">
    <property type="entry name" value="MM3350-like"/>
    <property type="match status" value="1"/>
</dbReference>
<evidence type="ECO:0000313" key="7">
    <source>
        <dbReference type="Proteomes" id="UP000807306"/>
    </source>
</evidence>
<reference evidence="6" key="1">
    <citation type="submission" date="2020-11" db="EMBL/GenBank/DDBJ databases">
        <authorList>
            <consortium name="DOE Joint Genome Institute"/>
            <person name="Ahrendt S."/>
            <person name="Riley R."/>
            <person name="Andreopoulos W."/>
            <person name="Labutti K."/>
            <person name="Pangilinan J."/>
            <person name="Ruiz-Duenas F.J."/>
            <person name="Barrasa J.M."/>
            <person name="Sanchez-Garcia M."/>
            <person name="Camarero S."/>
            <person name="Miyauchi S."/>
            <person name="Serrano A."/>
            <person name="Linde D."/>
            <person name="Babiker R."/>
            <person name="Drula E."/>
            <person name="Ayuso-Fernandez I."/>
            <person name="Pacheco R."/>
            <person name="Padilla G."/>
            <person name="Ferreira P."/>
            <person name="Barriuso J."/>
            <person name="Kellner H."/>
            <person name="Castanera R."/>
            <person name="Alfaro M."/>
            <person name="Ramirez L."/>
            <person name="Pisabarro A.G."/>
            <person name="Kuo A."/>
            <person name="Tritt A."/>
            <person name="Lipzen A."/>
            <person name="He G."/>
            <person name="Yan M."/>
            <person name="Ng V."/>
            <person name="Cullen D."/>
            <person name="Martin F."/>
            <person name="Rosso M.-N."/>
            <person name="Henrissat B."/>
            <person name="Hibbett D."/>
            <person name="Martinez A.T."/>
            <person name="Grigoriev I.V."/>
        </authorList>
    </citation>
    <scope>NUCLEOTIDE SEQUENCE</scope>
    <source>
        <strain evidence="6">CBS 506.95</strain>
    </source>
</reference>
<dbReference type="Proteomes" id="UP000807306">
    <property type="component" value="Unassembled WGS sequence"/>
</dbReference>
<protein>
    <recommendedName>
        <fullName evidence="5">MYND-type domain-containing protein</fullName>
    </recommendedName>
</protein>
<dbReference type="OrthoDB" id="432970at2759"/>
<feature type="domain" description="MYND-type" evidence="5">
    <location>
        <begin position="438"/>
        <end position="480"/>
    </location>
</feature>
<dbReference type="PROSITE" id="PS01360">
    <property type="entry name" value="ZF_MYND_1"/>
    <property type="match status" value="1"/>
</dbReference>
<dbReference type="Gene3D" id="3.10.290.30">
    <property type="entry name" value="MM3350-like"/>
    <property type="match status" value="1"/>
</dbReference>
<keyword evidence="2 4" id="KW-0863">Zinc-finger</keyword>
<dbReference type="InterPro" id="IPR024047">
    <property type="entry name" value="MM3350-like_sf"/>
</dbReference>
<evidence type="ECO:0000256" key="1">
    <source>
        <dbReference type="ARBA" id="ARBA00022723"/>
    </source>
</evidence>
<dbReference type="InterPro" id="IPR012912">
    <property type="entry name" value="Plasmid_pRiA4b_Orf3-like"/>
</dbReference>
<evidence type="ECO:0000259" key="5">
    <source>
        <dbReference type="PROSITE" id="PS50865"/>
    </source>
</evidence>
<keyword evidence="7" id="KW-1185">Reference proteome</keyword>